<organism evidence="2">
    <name type="scientific">marine metagenome</name>
    <dbReference type="NCBI Taxonomy" id="408172"/>
    <lineage>
        <taxon>unclassified sequences</taxon>
        <taxon>metagenomes</taxon>
        <taxon>ecological metagenomes</taxon>
    </lineage>
</organism>
<reference evidence="2" key="1">
    <citation type="submission" date="2018-05" db="EMBL/GenBank/DDBJ databases">
        <authorList>
            <person name="Lanie J.A."/>
            <person name="Ng W.-L."/>
            <person name="Kazmierczak K.M."/>
            <person name="Andrzejewski T.M."/>
            <person name="Davidsen T.M."/>
            <person name="Wayne K.J."/>
            <person name="Tettelin H."/>
            <person name="Glass J.I."/>
            <person name="Rusch D."/>
            <person name="Podicherti R."/>
            <person name="Tsui H.-C.T."/>
            <person name="Winkler M.E."/>
        </authorList>
    </citation>
    <scope>NUCLEOTIDE SEQUENCE</scope>
</reference>
<protein>
    <submittedName>
        <fullName evidence="2">Uncharacterized protein</fullName>
    </submittedName>
</protein>
<dbReference type="AlphaFoldDB" id="A0A383AAX8"/>
<feature type="non-terminal residue" evidence="2">
    <location>
        <position position="210"/>
    </location>
</feature>
<dbReference type="EMBL" id="UINC01190559">
    <property type="protein sequence ID" value="SVE04773.1"/>
    <property type="molecule type" value="Genomic_DNA"/>
</dbReference>
<evidence type="ECO:0000256" key="1">
    <source>
        <dbReference type="SAM" id="Coils"/>
    </source>
</evidence>
<accession>A0A383AAX8</accession>
<evidence type="ECO:0000313" key="2">
    <source>
        <dbReference type="EMBL" id="SVE04773.1"/>
    </source>
</evidence>
<keyword evidence="1" id="KW-0175">Coiled coil</keyword>
<proteinExistence type="predicted"/>
<gene>
    <name evidence="2" type="ORF">METZ01_LOCUS457627</name>
</gene>
<name>A0A383AAX8_9ZZZZ</name>
<feature type="coiled-coil region" evidence="1">
    <location>
        <begin position="147"/>
        <end position="202"/>
    </location>
</feature>
<sequence length="210" mass="24252">MVSGLVIFYFSELSVKFNYNSDLLNYKITLDEIRMEEAKLKGQTQSFYLNATDETIKAGVKKITNSTALIKKNIRALISERNNAINELKVYSQYRYTFSNKITDKLKDLNPSIDIIKGKFTEIGFIYDFEIDKFLNEDTESFGQNYVSDINADLLLINQELEDLNKNVKIIAENSINKISTLSNAKKNISNLLKSFDDLKDLRKRIIFKI</sequence>